<accession>A0A224XSM9</accession>
<proteinExistence type="predicted"/>
<dbReference type="AlphaFoldDB" id="A0A224XSM9"/>
<dbReference type="Pfam" id="PF05380">
    <property type="entry name" value="Peptidase_A17"/>
    <property type="match status" value="1"/>
</dbReference>
<evidence type="ECO:0000313" key="1">
    <source>
        <dbReference type="EMBL" id="JAW15527.1"/>
    </source>
</evidence>
<sequence>MKVVSIPRLELCAAVLLARLMRLLINALSPRVKVDRILAFSNSEVVLHFPFIQSDKTTTAEIGLALSTVEYNFGFNAMNTW</sequence>
<dbReference type="EMBL" id="GFTR01000899">
    <property type="protein sequence ID" value="JAW15527.1"/>
    <property type="molecule type" value="Transcribed_RNA"/>
</dbReference>
<reference evidence="1" key="1">
    <citation type="journal article" date="2018" name="PLoS Negl. Trop. Dis.">
        <title>An insight into the salivary gland and fat body transcriptome of Panstrongylus lignarius (Hemiptera: Heteroptera), the main vector of Chagas disease in Peru.</title>
        <authorList>
            <person name="Nevoa J.C."/>
            <person name="Mendes M.T."/>
            <person name="da Silva M.V."/>
            <person name="Soares S.C."/>
            <person name="Oliveira C.J.F."/>
            <person name="Ribeiro J.M.C."/>
        </authorList>
    </citation>
    <scope>NUCLEOTIDE SEQUENCE</scope>
</reference>
<protein>
    <submittedName>
        <fullName evidence="1">Putative bel12 ag transposon polyprotein</fullName>
    </submittedName>
</protein>
<organism evidence="1">
    <name type="scientific">Panstrongylus lignarius</name>
    <dbReference type="NCBI Taxonomy" id="156445"/>
    <lineage>
        <taxon>Eukaryota</taxon>
        <taxon>Metazoa</taxon>
        <taxon>Ecdysozoa</taxon>
        <taxon>Arthropoda</taxon>
        <taxon>Hexapoda</taxon>
        <taxon>Insecta</taxon>
        <taxon>Pterygota</taxon>
        <taxon>Neoptera</taxon>
        <taxon>Paraneoptera</taxon>
        <taxon>Hemiptera</taxon>
        <taxon>Heteroptera</taxon>
        <taxon>Panheteroptera</taxon>
        <taxon>Cimicomorpha</taxon>
        <taxon>Reduviidae</taxon>
        <taxon>Triatominae</taxon>
        <taxon>Panstrongylus</taxon>
    </lineage>
</organism>
<dbReference type="InterPro" id="IPR008042">
    <property type="entry name" value="Retrotrans_Pao"/>
</dbReference>
<name>A0A224XSM9_9HEMI</name>